<evidence type="ECO:0000313" key="3">
    <source>
        <dbReference type="EMBL" id="KAK8858669.1"/>
    </source>
</evidence>
<evidence type="ECO:0008006" key="5">
    <source>
        <dbReference type="Google" id="ProtNLM"/>
    </source>
</evidence>
<feature type="compositionally biased region" description="Polar residues" evidence="2">
    <location>
        <begin position="7"/>
        <end position="21"/>
    </location>
</feature>
<sequence length="884" mass="95795">MEAIQPEASTSTGPGPTSPLASPQHLATFVFDSRLPRARYAKLIEAEGVVHKLVQRLMEKHGGENHLRVCLLITAAPIGDSHVKSVPSSSSAKVFRQEYGRPSAFLTSLPKLVEQFPRPGSRIIKRQWPGFTNETLSETDDLVRERKRKRGSELRFLNGLIGGLELLDRPATDIRHSTSQTFVSLTPSSATPMLDSLCTLAHSDRHSPSSFQRYLIVLASDEDSVDGTSVEESSVLVNDSWDTAWDDQSWEGLTDGVKGREVRCSCVVVGHSKDGQTPSKKFKSLCKQVSGTLIDAPWFTVPPETDVTLSGYSIDNRPSSGATPLLDMASTVGTEQIETPVTNPAIGPDPRSLQAMQNPAMQVRVAQFVRAMATASGGGKIDPQLMQSMLAAANGTGGQVDMSDPRWQQFRQLLQLQQQRQNVAATGSAANNTGVPLIQQQQTGQQAKNATEQNLMAAIQQQRAQQAQGIPQAGPQHNSVPPVTATPSVRPTQQPIWSGVISWAGNPAANGLNIDAMHFTGAAEGVMVQQWPRELQLRNIASLDVTTLTAYAKAKNSPIIILSPSQNSADVVGNAMRYTQLANSLHAKGNMVVIPFAGPDRGIVLFAAPIPPVNAGPNVNRQHRLMGVVCLNVPFPALGSVNPTAPVNQGQVPAPTQMRQQQIQQQVQQQSSVPQSQQQFRPSPALPSGTTNPTFQPQMGQSQQTQHQMVAMAIQQQQQQQHLLQQQQLLLQQQQQQTPQQMQQPPQLQRQQSQSSSFPQAVPLQPNQEIKRGITQQQYQQLMGHAQRIGLNLPPFDHNTIPQAQVQNILSGIRAAEARIKQQQQQQQQQQAQMQQLQQILAQQNGYGGITGHGVGGVGSIGGGGNGGGSGGMMGQQQQQFAQQ</sequence>
<feature type="compositionally biased region" description="Low complexity" evidence="2">
    <location>
        <begin position="660"/>
        <end position="679"/>
    </location>
</feature>
<name>A0AAW0YNX8_9TREE</name>
<keyword evidence="1" id="KW-0175">Coiled coil</keyword>
<feature type="region of interest" description="Disordered" evidence="2">
    <location>
        <begin position="852"/>
        <end position="884"/>
    </location>
</feature>
<dbReference type="RefSeq" id="XP_066803510.1">
    <property type="nucleotide sequence ID" value="XM_066946009.1"/>
</dbReference>
<feature type="compositionally biased region" description="Polar residues" evidence="2">
    <location>
        <begin position="477"/>
        <end position="490"/>
    </location>
</feature>
<organism evidence="3 4">
    <name type="scientific">Kwoniella newhampshirensis</name>
    <dbReference type="NCBI Taxonomy" id="1651941"/>
    <lineage>
        <taxon>Eukaryota</taxon>
        <taxon>Fungi</taxon>
        <taxon>Dikarya</taxon>
        <taxon>Basidiomycota</taxon>
        <taxon>Agaricomycotina</taxon>
        <taxon>Tremellomycetes</taxon>
        <taxon>Tremellales</taxon>
        <taxon>Cryptococcaceae</taxon>
        <taxon>Kwoniella</taxon>
    </lineage>
</organism>
<feature type="region of interest" description="Disordered" evidence="2">
    <location>
        <begin position="737"/>
        <end position="761"/>
    </location>
</feature>
<evidence type="ECO:0000256" key="1">
    <source>
        <dbReference type="SAM" id="Coils"/>
    </source>
</evidence>
<dbReference type="AlphaFoldDB" id="A0AAW0YNX8"/>
<feature type="region of interest" description="Disordered" evidence="2">
    <location>
        <begin position="646"/>
        <end position="707"/>
    </location>
</feature>
<feature type="compositionally biased region" description="Low complexity" evidence="2">
    <location>
        <begin position="737"/>
        <end position="760"/>
    </location>
</feature>
<comment type="caution">
    <text evidence="3">The sequence shown here is derived from an EMBL/GenBank/DDBJ whole genome shotgun (WGS) entry which is preliminary data.</text>
</comment>
<dbReference type="EMBL" id="JBCAWK010000005">
    <property type="protein sequence ID" value="KAK8858669.1"/>
    <property type="molecule type" value="Genomic_DNA"/>
</dbReference>
<accession>A0AAW0YNX8</accession>
<feature type="compositionally biased region" description="Low complexity" evidence="2">
    <location>
        <begin position="465"/>
        <end position="476"/>
    </location>
</feature>
<dbReference type="KEGG" id="kne:92180156"/>
<feature type="compositionally biased region" description="Low complexity" evidence="2">
    <location>
        <begin position="696"/>
        <end position="707"/>
    </location>
</feature>
<protein>
    <recommendedName>
        <fullName evidence="5">Mediator of RNA polymerase II transcription subunit 25</fullName>
    </recommendedName>
</protein>
<dbReference type="GeneID" id="92180156"/>
<proteinExistence type="predicted"/>
<feature type="region of interest" description="Disordered" evidence="2">
    <location>
        <begin position="465"/>
        <end position="490"/>
    </location>
</feature>
<feature type="coiled-coil region" evidence="1">
    <location>
        <begin position="806"/>
        <end position="840"/>
    </location>
</feature>
<evidence type="ECO:0000256" key="2">
    <source>
        <dbReference type="SAM" id="MobiDB-lite"/>
    </source>
</evidence>
<keyword evidence="4" id="KW-1185">Reference proteome</keyword>
<feature type="region of interest" description="Disordered" evidence="2">
    <location>
        <begin position="1"/>
        <end position="21"/>
    </location>
</feature>
<dbReference type="Proteomes" id="UP001388673">
    <property type="component" value="Unassembled WGS sequence"/>
</dbReference>
<evidence type="ECO:0000313" key="4">
    <source>
        <dbReference type="Proteomes" id="UP001388673"/>
    </source>
</evidence>
<feature type="compositionally biased region" description="Gly residues" evidence="2">
    <location>
        <begin position="852"/>
        <end position="874"/>
    </location>
</feature>
<gene>
    <name evidence="3" type="ORF">IAR55_002898</name>
</gene>
<reference evidence="3 4" key="1">
    <citation type="journal article" date="2024" name="bioRxiv">
        <title>Comparative genomics of Cryptococcus and Kwoniella reveals pathogenesis evolution and contrasting karyotype dynamics via intercentromeric recombination or chromosome fusion.</title>
        <authorList>
            <person name="Coelho M.A."/>
            <person name="David-Palma M."/>
            <person name="Shea T."/>
            <person name="Bowers K."/>
            <person name="McGinley-Smith S."/>
            <person name="Mohammad A.W."/>
            <person name="Gnirke A."/>
            <person name="Yurkov A.M."/>
            <person name="Nowrousian M."/>
            <person name="Sun S."/>
            <person name="Cuomo C.A."/>
            <person name="Heitman J."/>
        </authorList>
    </citation>
    <scope>NUCLEOTIDE SEQUENCE [LARGE SCALE GENOMIC DNA]</scope>
    <source>
        <strain evidence="3 4">CBS 13917</strain>
    </source>
</reference>